<proteinExistence type="predicted"/>
<reference evidence="1" key="1">
    <citation type="submission" date="2019-04" db="EMBL/GenBank/DDBJ databases">
        <title>Microbes associate with the intestines of laboratory mice.</title>
        <authorList>
            <person name="Navarre W."/>
            <person name="Wong E."/>
            <person name="Huang K."/>
            <person name="Tropini C."/>
            <person name="Ng K."/>
            <person name="Yu B."/>
        </authorList>
    </citation>
    <scope>NUCLEOTIDE SEQUENCE</scope>
    <source>
        <strain evidence="1">NM73_A23</strain>
    </source>
</reference>
<gene>
    <name evidence="1" type="ORF">E5358_13185</name>
</gene>
<accession>A0AC61QME0</accession>
<comment type="caution">
    <text evidence="1">The sequence shown here is derived from an EMBL/GenBank/DDBJ whole genome shotgun (WGS) entry which is preliminary data.</text>
</comment>
<organism evidence="1 2">
    <name type="scientific">Palleniella muris</name>
    <dbReference type="NCBI Taxonomy" id="3038145"/>
    <lineage>
        <taxon>Bacteria</taxon>
        <taxon>Pseudomonadati</taxon>
        <taxon>Bacteroidota</taxon>
        <taxon>Bacteroidia</taxon>
        <taxon>Bacteroidales</taxon>
        <taxon>Prevotellaceae</taxon>
        <taxon>Palleniella</taxon>
    </lineage>
</organism>
<protein>
    <submittedName>
        <fullName evidence="1">Lipopolysaccharide biosynthesis protein</fullName>
    </submittedName>
</protein>
<dbReference type="EMBL" id="SRZC01000027">
    <property type="protein sequence ID" value="TGX80306.1"/>
    <property type="molecule type" value="Genomic_DNA"/>
</dbReference>
<evidence type="ECO:0000313" key="2">
    <source>
        <dbReference type="Proteomes" id="UP000308886"/>
    </source>
</evidence>
<keyword evidence="2" id="KW-1185">Reference proteome</keyword>
<dbReference type="Proteomes" id="UP000308886">
    <property type="component" value="Unassembled WGS sequence"/>
</dbReference>
<evidence type="ECO:0000313" key="1">
    <source>
        <dbReference type="EMBL" id="TGX80306.1"/>
    </source>
</evidence>
<sequence>MADSSQNIKQKAKKGVFWNTFSNITNQGAQFAIGIVLARLLSPEDYGVIALPTIFLAIAQCFIDSGFSSALVRKEKLTEDDLTTAFYFNIGVGIFFYALLFLFSPIIADFYNTPVLSDVLKVIALGLLFGPLQSVHFALFSRKLDFRTPALISVSTKFTTGAVGIGLAFLGFGVWALVFQSIAGSLLTLAIVWMKSDWRPKGKWSKASFTYLWGYGSKLLASGIINIVYENILPVFVGKVHSPRDLGILNRGTGYATLPHNQLCGIIGPLMFPIFSRVQNDKEQLDNYFRKFLRLVIFVQAPINLLLVALAKPLVVFFITDKWIDCVFILQMVAIAAVIWPLQSLNMALFNAVGKSELVLKGNIGVKIINVCILIPCLPFGINFITAVGIFRGFLAVSWMAYYAGKVTKFGVFQQYKEILPSIFLASTMCGIVFIVNSFIGDTFAQLIVGSIIGSVFYIGIAYIFKFQELHDLLSLVRKR</sequence>
<name>A0AC61QME0_9BACT</name>